<gene>
    <name evidence="2" type="ORF">GSTENG00038938001</name>
</gene>
<proteinExistence type="predicted"/>
<dbReference type="EMBL" id="CAAE01024678">
    <property type="protein sequence ID" value="CAG14770.1"/>
    <property type="molecule type" value="Genomic_DNA"/>
</dbReference>
<reference evidence="2" key="2">
    <citation type="submission" date="2004-02" db="EMBL/GenBank/DDBJ databases">
        <authorList>
            <consortium name="Genoscope"/>
            <consortium name="Whitehead Institute Centre for Genome Research"/>
        </authorList>
    </citation>
    <scope>NUCLEOTIDE SEQUENCE</scope>
</reference>
<name>Q4RA13_TETNG</name>
<dbReference type="AlphaFoldDB" id="Q4RA13"/>
<dbReference type="KEGG" id="tng:GSTEN00038938G001"/>
<reference evidence="2" key="1">
    <citation type="journal article" date="2004" name="Nature">
        <title>Genome duplication in the teleost fish Tetraodon nigroviridis reveals the early vertebrate proto-karyotype.</title>
        <authorList>
            <person name="Jaillon O."/>
            <person name="Aury J.-M."/>
            <person name="Brunet F."/>
            <person name="Petit J.-L."/>
            <person name="Stange-Thomann N."/>
            <person name="Mauceli E."/>
            <person name="Bouneau L."/>
            <person name="Fischer C."/>
            <person name="Ozouf-Costaz C."/>
            <person name="Bernot A."/>
            <person name="Nicaud S."/>
            <person name="Jaffe D."/>
            <person name="Fisher S."/>
            <person name="Lutfalla G."/>
            <person name="Dossat C."/>
            <person name="Segurens B."/>
            <person name="Dasilva C."/>
            <person name="Salanoubat M."/>
            <person name="Levy M."/>
            <person name="Boudet N."/>
            <person name="Castellano S."/>
            <person name="Anthouard V."/>
            <person name="Jubin C."/>
            <person name="Castelli V."/>
            <person name="Katinka M."/>
            <person name="Vacherie B."/>
            <person name="Biemont C."/>
            <person name="Skalli Z."/>
            <person name="Cattolico L."/>
            <person name="Poulain J."/>
            <person name="De Berardinis V."/>
            <person name="Cruaud C."/>
            <person name="Duprat S."/>
            <person name="Brottier P."/>
            <person name="Coutanceau J.-P."/>
            <person name="Gouzy J."/>
            <person name="Parra G."/>
            <person name="Lardier G."/>
            <person name="Chapple C."/>
            <person name="McKernan K.J."/>
            <person name="McEwan P."/>
            <person name="Bosak S."/>
            <person name="Kellis M."/>
            <person name="Volff J.-N."/>
            <person name="Guigo R."/>
            <person name="Zody M.C."/>
            <person name="Mesirov J."/>
            <person name="Lindblad-Toh K."/>
            <person name="Birren B."/>
            <person name="Nusbaum C."/>
            <person name="Kahn D."/>
            <person name="Robinson-Rechavi M."/>
            <person name="Laudet V."/>
            <person name="Schachter V."/>
            <person name="Quetier F."/>
            <person name="Saurin W."/>
            <person name="Scarpelli C."/>
            <person name="Wincker P."/>
            <person name="Lander E.S."/>
            <person name="Weissenbach J."/>
            <person name="Roest Crollius H."/>
        </authorList>
    </citation>
    <scope>NUCLEOTIDE SEQUENCE [LARGE SCALE GENOMIC DNA]</scope>
</reference>
<protein>
    <submittedName>
        <fullName evidence="2">(spotted green pufferfish) hypothetical protein</fullName>
    </submittedName>
</protein>
<organism evidence="2">
    <name type="scientific">Tetraodon nigroviridis</name>
    <name type="common">Spotted green pufferfish</name>
    <name type="synonym">Chelonodon nigroviridis</name>
    <dbReference type="NCBI Taxonomy" id="99883"/>
    <lineage>
        <taxon>Eukaryota</taxon>
        <taxon>Metazoa</taxon>
        <taxon>Chordata</taxon>
        <taxon>Craniata</taxon>
        <taxon>Vertebrata</taxon>
        <taxon>Euteleostomi</taxon>
        <taxon>Actinopterygii</taxon>
        <taxon>Neopterygii</taxon>
        <taxon>Teleostei</taxon>
        <taxon>Neoteleostei</taxon>
        <taxon>Acanthomorphata</taxon>
        <taxon>Eupercaria</taxon>
        <taxon>Tetraodontiformes</taxon>
        <taxon>Tetradontoidea</taxon>
        <taxon>Tetraodontidae</taxon>
        <taxon>Tetraodon</taxon>
    </lineage>
</organism>
<accession>Q4RA13</accession>
<evidence type="ECO:0000256" key="1">
    <source>
        <dbReference type="SAM" id="MobiDB-lite"/>
    </source>
</evidence>
<sequence length="55" mass="6038">GHFFRLPGDRSPGGLGLHCSGLGEPGRRRAWQRRPSAHMSAHSEKALLDSDEKSK</sequence>
<feature type="region of interest" description="Disordered" evidence="1">
    <location>
        <begin position="1"/>
        <end position="55"/>
    </location>
</feature>
<feature type="compositionally biased region" description="Basic and acidic residues" evidence="1">
    <location>
        <begin position="41"/>
        <end position="55"/>
    </location>
</feature>
<comment type="caution">
    <text evidence="2">The sequence shown here is derived from an EMBL/GenBank/DDBJ whole genome shotgun (WGS) entry which is preliminary data.</text>
</comment>
<feature type="non-terminal residue" evidence="2">
    <location>
        <position position="1"/>
    </location>
</feature>
<evidence type="ECO:0000313" key="2">
    <source>
        <dbReference type="EMBL" id="CAG14770.1"/>
    </source>
</evidence>